<dbReference type="InterPro" id="IPR036322">
    <property type="entry name" value="WD40_repeat_dom_sf"/>
</dbReference>
<reference evidence="7 8" key="1">
    <citation type="submission" date="2019-07" db="EMBL/GenBank/DDBJ databases">
        <title>De Novo Assembly of kiwifruit Actinidia rufa.</title>
        <authorList>
            <person name="Sugita-Konishi S."/>
            <person name="Sato K."/>
            <person name="Mori E."/>
            <person name="Abe Y."/>
            <person name="Kisaki G."/>
            <person name="Hamano K."/>
            <person name="Suezawa K."/>
            <person name="Otani M."/>
            <person name="Fukuda T."/>
            <person name="Manabe T."/>
            <person name="Gomi K."/>
            <person name="Tabuchi M."/>
            <person name="Akimitsu K."/>
            <person name="Kataoka I."/>
        </authorList>
    </citation>
    <scope>NUCLEOTIDE SEQUENCE [LARGE SCALE GENOMIC DNA]</scope>
    <source>
        <strain evidence="8">cv. Fuchu</strain>
    </source>
</reference>
<evidence type="ECO:0000256" key="3">
    <source>
        <dbReference type="ARBA" id="ARBA00022737"/>
    </source>
</evidence>
<proteinExistence type="inferred from homology"/>
<keyword evidence="2 6" id="KW-0853">WD repeat</keyword>
<dbReference type="PANTHER" id="PTHR22852:SF0">
    <property type="entry name" value="DENTICLELESS PROTEIN HOMOLOG"/>
    <property type="match status" value="1"/>
</dbReference>
<dbReference type="PROSITE" id="PS50294">
    <property type="entry name" value="WD_REPEATS_REGION"/>
    <property type="match status" value="1"/>
</dbReference>
<dbReference type="PRINTS" id="PR00320">
    <property type="entry name" value="GPROTEINBRPT"/>
</dbReference>
<dbReference type="InterPro" id="IPR051865">
    <property type="entry name" value="WD-repeat_CDT2_adapter"/>
</dbReference>
<dbReference type="Proteomes" id="UP000585474">
    <property type="component" value="Unassembled WGS sequence"/>
</dbReference>
<comment type="pathway">
    <text evidence="1">Protein modification; protein ubiquitination.</text>
</comment>
<dbReference type="GO" id="GO:0005634">
    <property type="term" value="C:nucleus"/>
    <property type="evidence" value="ECO:0007669"/>
    <property type="project" value="TreeGrafter"/>
</dbReference>
<dbReference type="EMBL" id="BJWL01000005">
    <property type="protein sequence ID" value="GFY87221.1"/>
    <property type="molecule type" value="Genomic_DNA"/>
</dbReference>
<dbReference type="OrthoDB" id="2096344at2759"/>
<protein>
    <submittedName>
        <fullName evidence="7">Transducin/WD40 repeat-like superfamily protein</fullName>
    </submittedName>
</protein>
<comment type="similarity">
    <text evidence="5">Belongs to the WD repeat cdt2 family.</text>
</comment>
<comment type="caution">
    <text evidence="7">The sequence shown here is derived from an EMBL/GenBank/DDBJ whole genome shotgun (WGS) entry which is preliminary data.</text>
</comment>
<feature type="repeat" description="WD" evidence="6">
    <location>
        <begin position="148"/>
        <end position="183"/>
    </location>
</feature>
<accession>A0A7J0EL75</accession>
<evidence type="ECO:0000256" key="2">
    <source>
        <dbReference type="ARBA" id="ARBA00022574"/>
    </source>
</evidence>
<dbReference type="InterPro" id="IPR015943">
    <property type="entry name" value="WD40/YVTN_repeat-like_dom_sf"/>
</dbReference>
<name>A0A7J0EL75_9ERIC</name>
<evidence type="ECO:0000313" key="8">
    <source>
        <dbReference type="Proteomes" id="UP000585474"/>
    </source>
</evidence>
<gene>
    <name evidence="7" type="ORF">Acr_05g0008600</name>
</gene>
<sequence length="379" mass="41693">MESSRSRSFFQDIRSREVNGFRVRKRPYPDNELSKFGQIGGAVSMEHSGIYTPPMALSFCKTSKKSHIVAVSDEDGYISLYNTRFKFTSSSTYQENAGMINSMNLFQNFDSILPFYDFQADDTNILTASGDQSIKLWDALEKKCIATLMGHTGTVKSVCCHPTNSDLIVSGSRDGSFALWDLRCANQKGEAVCNVREAHISPHGKRFRRGKSASVSITSVLYLKDEVSIATAGAVHSVVKFWDVRNLKGPVIWACPDPESSTVKSAISPDAAHILGGSSDGNAYIWQVNKPRADPTILKGHDGEVTAVDWCQSEVGKIATSSDDFTVRKAIVVEWCAFGISRNSGYSNSRSPSSIRRRVMAPPTMGMQKAFTGCRTCWT</sequence>
<evidence type="ECO:0000256" key="5">
    <source>
        <dbReference type="ARBA" id="ARBA00038344"/>
    </source>
</evidence>
<dbReference type="GO" id="GO:0043161">
    <property type="term" value="P:proteasome-mediated ubiquitin-dependent protein catabolic process"/>
    <property type="evidence" value="ECO:0007669"/>
    <property type="project" value="TreeGrafter"/>
</dbReference>
<evidence type="ECO:0000256" key="6">
    <source>
        <dbReference type="PROSITE-ProRule" id="PRU00221"/>
    </source>
</evidence>
<dbReference type="InterPro" id="IPR001680">
    <property type="entry name" value="WD40_rpt"/>
</dbReference>
<evidence type="ECO:0000256" key="4">
    <source>
        <dbReference type="ARBA" id="ARBA00022786"/>
    </source>
</evidence>
<keyword evidence="4" id="KW-0833">Ubl conjugation pathway</keyword>
<keyword evidence="3" id="KW-0677">Repeat</keyword>
<dbReference type="PANTHER" id="PTHR22852">
    <property type="entry name" value="LETHAL 2 DENTICLELESS PROTEIN RETINOIC ACID-REGULATED NUCLEAR MATRIX-ASSOCIATED PROTEIN"/>
    <property type="match status" value="1"/>
</dbReference>
<dbReference type="InterPro" id="IPR020472">
    <property type="entry name" value="WD40_PAC1"/>
</dbReference>
<dbReference type="AlphaFoldDB" id="A0A7J0EL75"/>
<dbReference type="SUPFAM" id="SSF50978">
    <property type="entry name" value="WD40 repeat-like"/>
    <property type="match status" value="1"/>
</dbReference>
<organism evidence="7 8">
    <name type="scientific">Actinidia rufa</name>
    <dbReference type="NCBI Taxonomy" id="165716"/>
    <lineage>
        <taxon>Eukaryota</taxon>
        <taxon>Viridiplantae</taxon>
        <taxon>Streptophyta</taxon>
        <taxon>Embryophyta</taxon>
        <taxon>Tracheophyta</taxon>
        <taxon>Spermatophyta</taxon>
        <taxon>Magnoliopsida</taxon>
        <taxon>eudicotyledons</taxon>
        <taxon>Gunneridae</taxon>
        <taxon>Pentapetalae</taxon>
        <taxon>asterids</taxon>
        <taxon>Ericales</taxon>
        <taxon>Actinidiaceae</taxon>
        <taxon>Actinidia</taxon>
    </lineage>
</organism>
<feature type="repeat" description="WD" evidence="6">
    <location>
        <begin position="118"/>
        <end position="147"/>
    </location>
</feature>
<dbReference type="GO" id="GO:0030674">
    <property type="term" value="F:protein-macromolecule adaptor activity"/>
    <property type="evidence" value="ECO:0007669"/>
    <property type="project" value="TreeGrafter"/>
</dbReference>
<evidence type="ECO:0000256" key="1">
    <source>
        <dbReference type="ARBA" id="ARBA00004906"/>
    </source>
</evidence>
<dbReference type="Pfam" id="PF00400">
    <property type="entry name" value="WD40"/>
    <property type="match status" value="3"/>
</dbReference>
<dbReference type="Gene3D" id="2.130.10.10">
    <property type="entry name" value="YVTN repeat-like/Quinoprotein amine dehydrogenase"/>
    <property type="match status" value="2"/>
</dbReference>
<evidence type="ECO:0000313" key="7">
    <source>
        <dbReference type="EMBL" id="GFY87221.1"/>
    </source>
</evidence>
<keyword evidence="8" id="KW-1185">Reference proteome</keyword>
<dbReference type="PROSITE" id="PS50082">
    <property type="entry name" value="WD_REPEATS_2"/>
    <property type="match status" value="2"/>
</dbReference>
<dbReference type="SMART" id="SM00320">
    <property type="entry name" value="WD40"/>
    <property type="match status" value="6"/>
</dbReference>